<dbReference type="EMBL" id="KN834849">
    <property type="protein sequence ID" value="KIK52025.1"/>
    <property type="molecule type" value="Genomic_DNA"/>
</dbReference>
<evidence type="ECO:0000313" key="3">
    <source>
        <dbReference type="EMBL" id="KIK52025.1"/>
    </source>
</evidence>
<keyword evidence="4" id="KW-1185">Reference proteome</keyword>
<dbReference type="OrthoDB" id="5535068at2759"/>
<sequence length="126" mass="14145">MKRQSELSSNIDPKTVIGRLMNTEVTLPIKEVLGTSGEVCKHLGEMIRLKNPREPRIFKTTTRIEDKERQYLRKILAQALNTISAHKAGQGHLIRLRLTSNGAKIEGILDTGSELNIVSHHIAEKL</sequence>
<dbReference type="EMBL" id="KN834886">
    <property type="protein sequence ID" value="KIK50749.1"/>
    <property type="molecule type" value="Genomic_DNA"/>
</dbReference>
<dbReference type="Proteomes" id="UP000053593">
    <property type="component" value="Unassembled WGS sequence"/>
</dbReference>
<dbReference type="AlphaFoldDB" id="A0A0D0BMN9"/>
<dbReference type="InterPro" id="IPR025165">
    <property type="entry name" value="DUF4100"/>
</dbReference>
<feature type="domain" description="DUF4100" evidence="1">
    <location>
        <begin position="5"/>
        <end position="51"/>
    </location>
</feature>
<evidence type="ECO:0000259" key="1">
    <source>
        <dbReference type="Pfam" id="PF13352"/>
    </source>
</evidence>
<evidence type="ECO:0000313" key="2">
    <source>
        <dbReference type="EMBL" id="KIK50749.1"/>
    </source>
</evidence>
<dbReference type="PROSITE" id="PS00141">
    <property type="entry name" value="ASP_PROTEASE"/>
    <property type="match status" value="1"/>
</dbReference>
<dbReference type="GO" id="GO:0006508">
    <property type="term" value="P:proteolysis"/>
    <property type="evidence" value="ECO:0007669"/>
    <property type="project" value="InterPro"/>
</dbReference>
<dbReference type="HOGENOM" id="CLU_162397_0_0_1"/>
<name>A0A0D0BMN9_9AGAR</name>
<dbReference type="InterPro" id="IPR001969">
    <property type="entry name" value="Aspartic_peptidase_AS"/>
</dbReference>
<evidence type="ECO:0000313" key="4">
    <source>
        <dbReference type="Proteomes" id="UP000053593"/>
    </source>
</evidence>
<organism evidence="2 4">
    <name type="scientific">Collybiopsis luxurians FD-317 M1</name>
    <dbReference type="NCBI Taxonomy" id="944289"/>
    <lineage>
        <taxon>Eukaryota</taxon>
        <taxon>Fungi</taxon>
        <taxon>Dikarya</taxon>
        <taxon>Basidiomycota</taxon>
        <taxon>Agaricomycotina</taxon>
        <taxon>Agaricomycetes</taxon>
        <taxon>Agaricomycetidae</taxon>
        <taxon>Agaricales</taxon>
        <taxon>Marasmiineae</taxon>
        <taxon>Omphalotaceae</taxon>
        <taxon>Collybiopsis</taxon>
        <taxon>Collybiopsis luxurians</taxon>
    </lineage>
</organism>
<proteinExistence type="predicted"/>
<feature type="non-terminal residue" evidence="2">
    <location>
        <position position="126"/>
    </location>
</feature>
<protein>
    <submittedName>
        <fullName evidence="3">Unplaced genomic scaffold GYMLUscaffold_101, whole genome shotgun sequence</fullName>
    </submittedName>
</protein>
<dbReference type="GO" id="GO:0004190">
    <property type="term" value="F:aspartic-type endopeptidase activity"/>
    <property type="evidence" value="ECO:0007669"/>
    <property type="project" value="InterPro"/>
</dbReference>
<dbReference type="Pfam" id="PF13352">
    <property type="entry name" value="DUF4100"/>
    <property type="match status" value="1"/>
</dbReference>
<gene>
    <name evidence="2" type="ORF">GYMLUDRAFT_145379</name>
    <name evidence="3" type="ORF">GYMLUDRAFT_146407</name>
</gene>
<accession>A0A0D0BMN9</accession>
<reference evidence="2 4" key="1">
    <citation type="submission" date="2014-04" db="EMBL/GenBank/DDBJ databases">
        <title>Evolutionary Origins and Diversification of the Mycorrhizal Mutualists.</title>
        <authorList>
            <consortium name="DOE Joint Genome Institute"/>
            <consortium name="Mycorrhizal Genomics Consortium"/>
            <person name="Kohler A."/>
            <person name="Kuo A."/>
            <person name="Nagy L.G."/>
            <person name="Floudas D."/>
            <person name="Copeland A."/>
            <person name="Barry K.W."/>
            <person name="Cichocki N."/>
            <person name="Veneault-Fourrey C."/>
            <person name="LaButti K."/>
            <person name="Lindquist E.A."/>
            <person name="Lipzen A."/>
            <person name="Lundell T."/>
            <person name="Morin E."/>
            <person name="Murat C."/>
            <person name="Riley R."/>
            <person name="Ohm R."/>
            <person name="Sun H."/>
            <person name="Tunlid A."/>
            <person name="Henrissat B."/>
            <person name="Grigoriev I.V."/>
            <person name="Hibbett D.S."/>
            <person name="Martin F."/>
        </authorList>
    </citation>
    <scope>NUCLEOTIDE SEQUENCE [LARGE SCALE GENOMIC DNA]</scope>
    <source>
        <strain evidence="2 4">FD-317 M1</strain>
    </source>
</reference>